<feature type="compositionally biased region" description="Polar residues" evidence="1">
    <location>
        <begin position="530"/>
        <end position="540"/>
    </location>
</feature>
<gene>
    <name evidence="4" type="primary">LOC108865072</name>
</gene>
<evidence type="ECO:0000256" key="1">
    <source>
        <dbReference type="SAM" id="MobiDB-lite"/>
    </source>
</evidence>
<dbReference type="KEGG" id="goe:108865072"/>
<evidence type="ECO:0000313" key="3">
    <source>
        <dbReference type="Proteomes" id="UP000694867"/>
    </source>
</evidence>
<evidence type="ECO:0000313" key="4">
    <source>
        <dbReference type="RefSeq" id="XP_028968887.1"/>
    </source>
</evidence>
<protein>
    <submittedName>
        <fullName evidence="4">Flocculation protein FLO11-like</fullName>
    </submittedName>
</protein>
<feature type="compositionally biased region" description="Pro residues" evidence="1">
    <location>
        <begin position="710"/>
        <end position="721"/>
    </location>
</feature>
<keyword evidence="3" id="KW-1185">Reference proteome</keyword>
<keyword evidence="2" id="KW-0472">Membrane</keyword>
<dbReference type="RefSeq" id="XP_028968887.1">
    <property type="nucleotide sequence ID" value="XM_029113054.1"/>
</dbReference>
<keyword evidence="2" id="KW-0812">Transmembrane</keyword>
<sequence>MNSGYGPNYRHYEQYDRRLYGRPHYGLNAPRAASIHAASSVHTYSRRSGGTLMRAGADAQSVVREERRKRAKTRCLVTIGVLLPAMAGIIGVVAYAVSADNYGRSTLSQRTPNPSANVRHRAPFKDTHDSPSSNAKGYPAENRMDAFETKSASNNVPVKRLPPLRADFDKEPELNSLNSHPPPIEVPDDRHRLHQNTRIHHTDTHREPTLPNKVYFDREQLGEPLRHGDGTPESTFARRPSQADPPYAQRVQPPLLSPPPPPPSEPVIFHSVSMASPSMNPVQAVPVQLKPHRKPIQIMTPGDMKPPPPVLATKTNQLEPTDSEFNGAALPNGMREQQITVVDSVTNKAYVIHFLVGDNDRNPDGSIAGFDPTSPAFQQYIREIIRQQDQQAERQDQRLVLSHVNSNNGTDIDDDVNNNNNESSNHAANKYDESSEENYNDTRSKLSQLISQTPSSTTTTSTTTTTTSTTTQIPEGSLEYDDPEDEEEIDESSEPATPEDSVKENHLAAASLPPSSTAPPPPQPPLRITGASTSATDSQTVKTVSMVDTPLKTSQLLQPAASMEVPSRSSFGGLAVMDSHLPNAHGNNANVPTSTTTTRRPSGPKPIFYSEANRRDTNLSSQNPFRPPAPGDYHSAQRAPVHPPTQRFSASNQHAVFANAPFKPPSPPMFMPLPGGFEHQLMGAESHVGLSGVHVLPDGGLLLPALGPQYPPTIPIPPPTSKPSKAHRQRPSSKSKSKSKRKKQKKDQRFGIELGGSHDDDDGGGITLSIGGGGSDRRHVSPLSIAKHIFLPFLPRPKVNLNKRVVFGVVLENATKLSHKKSHRTGEPEAVADISLNGHAIHDHS</sequence>
<name>A0AAJ7SHP7_9ACAR</name>
<feature type="region of interest" description="Disordered" evidence="1">
    <location>
        <begin position="169"/>
        <end position="189"/>
    </location>
</feature>
<feature type="region of interest" description="Disordered" evidence="1">
    <location>
        <begin position="585"/>
        <end position="647"/>
    </location>
</feature>
<organism evidence="3 4">
    <name type="scientific">Galendromus occidentalis</name>
    <name type="common">western predatory mite</name>
    <dbReference type="NCBI Taxonomy" id="34638"/>
    <lineage>
        <taxon>Eukaryota</taxon>
        <taxon>Metazoa</taxon>
        <taxon>Ecdysozoa</taxon>
        <taxon>Arthropoda</taxon>
        <taxon>Chelicerata</taxon>
        <taxon>Arachnida</taxon>
        <taxon>Acari</taxon>
        <taxon>Parasitiformes</taxon>
        <taxon>Mesostigmata</taxon>
        <taxon>Gamasina</taxon>
        <taxon>Phytoseioidea</taxon>
        <taxon>Phytoseiidae</taxon>
        <taxon>Typhlodrominae</taxon>
        <taxon>Galendromus</taxon>
    </lineage>
</organism>
<dbReference type="Proteomes" id="UP000694867">
    <property type="component" value="Unplaced"/>
</dbReference>
<reference evidence="4" key="1">
    <citation type="submission" date="2025-08" db="UniProtKB">
        <authorList>
            <consortium name="RefSeq"/>
        </authorList>
    </citation>
    <scope>IDENTIFICATION</scope>
</reference>
<dbReference type="GeneID" id="108865072"/>
<feature type="compositionally biased region" description="Polar residues" evidence="1">
    <location>
        <begin position="445"/>
        <end position="454"/>
    </location>
</feature>
<feature type="compositionally biased region" description="Basic residues" evidence="1">
    <location>
        <begin position="724"/>
        <end position="746"/>
    </location>
</feature>
<feature type="region of interest" description="Disordered" evidence="1">
    <location>
        <begin position="222"/>
        <end position="263"/>
    </location>
</feature>
<feature type="region of interest" description="Disordered" evidence="1">
    <location>
        <begin position="405"/>
        <end position="540"/>
    </location>
</feature>
<feature type="compositionally biased region" description="Pro residues" evidence="1">
    <location>
        <begin position="516"/>
        <end position="525"/>
    </location>
</feature>
<feature type="compositionally biased region" description="Low complexity" evidence="1">
    <location>
        <begin position="592"/>
        <end position="601"/>
    </location>
</feature>
<accession>A0AAJ7SHP7</accession>
<feature type="transmembrane region" description="Helical" evidence="2">
    <location>
        <begin position="75"/>
        <end position="97"/>
    </location>
</feature>
<dbReference type="AlphaFoldDB" id="A0AAJ7SHP7"/>
<feature type="compositionally biased region" description="Low complexity" evidence="1">
    <location>
        <begin position="455"/>
        <end position="471"/>
    </location>
</feature>
<feature type="region of interest" description="Disordered" evidence="1">
    <location>
        <begin position="106"/>
        <end position="139"/>
    </location>
</feature>
<feature type="region of interest" description="Disordered" evidence="1">
    <location>
        <begin position="710"/>
        <end position="776"/>
    </location>
</feature>
<proteinExistence type="predicted"/>
<evidence type="ECO:0000256" key="2">
    <source>
        <dbReference type="SAM" id="Phobius"/>
    </source>
</evidence>
<feature type="compositionally biased region" description="Acidic residues" evidence="1">
    <location>
        <begin position="478"/>
        <end position="493"/>
    </location>
</feature>
<keyword evidence="2" id="KW-1133">Transmembrane helix</keyword>
<feature type="compositionally biased region" description="Gly residues" evidence="1">
    <location>
        <begin position="764"/>
        <end position="774"/>
    </location>
</feature>
<feature type="compositionally biased region" description="Polar residues" evidence="1">
    <location>
        <begin position="106"/>
        <end position="116"/>
    </location>
</feature>